<accession>A3ZZ15</accession>
<dbReference type="Proteomes" id="UP000004358">
    <property type="component" value="Unassembled WGS sequence"/>
</dbReference>
<name>A3ZZ15_9BACT</name>
<dbReference type="HOGENOM" id="CLU_3416629_0_0_0"/>
<evidence type="ECO:0000313" key="1">
    <source>
        <dbReference type="EMBL" id="EAQ78153.1"/>
    </source>
</evidence>
<sequence>MKIIGAEFALGASLAGSHFWGTDIDE</sequence>
<reference evidence="1 2" key="1">
    <citation type="submission" date="2006-02" db="EMBL/GenBank/DDBJ databases">
        <authorList>
            <person name="Amann R."/>
            <person name="Ferriera S."/>
            <person name="Johnson J."/>
            <person name="Kravitz S."/>
            <person name="Halpern A."/>
            <person name="Remington K."/>
            <person name="Beeson K."/>
            <person name="Tran B."/>
            <person name="Rogers Y.-H."/>
            <person name="Friedman R."/>
            <person name="Venter J.C."/>
        </authorList>
    </citation>
    <scope>NUCLEOTIDE SEQUENCE [LARGE SCALE GENOMIC DNA]</scope>
    <source>
        <strain evidence="1 2">DSM 3645</strain>
    </source>
</reference>
<comment type="caution">
    <text evidence="1">The sequence shown here is derived from an EMBL/GenBank/DDBJ whole genome shotgun (WGS) entry which is preliminary data.</text>
</comment>
<proteinExistence type="predicted"/>
<dbReference type="AlphaFoldDB" id="A3ZZ15"/>
<protein>
    <submittedName>
        <fullName evidence="1">Uncharacterized protein</fullName>
    </submittedName>
</protein>
<organism evidence="1 2">
    <name type="scientific">Blastopirellula marina DSM 3645</name>
    <dbReference type="NCBI Taxonomy" id="314230"/>
    <lineage>
        <taxon>Bacteria</taxon>
        <taxon>Pseudomonadati</taxon>
        <taxon>Planctomycetota</taxon>
        <taxon>Planctomycetia</taxon>
        <taxon>Pirellulales</taxon>
        <taxon>Pirellulaceae</taxon>
        <taxon>Blastopirellula</taxon>
    </lineage>
</organism>
<dbReference type="EMBL" id="AANZ01000023">
    <property type="protein sequence ID" value="EAQ78153.1"/>
    <property type="molecule type" value="Genomic_DNA"/>
</dbReference>
<dbReference type="STRING" id="314230.DSM3645_15290"/>
<evidence type="ECO:0000313" key="2">
    <source>
        <dbReference type="Proteomes" id="UP000004358"/>
    </source>
</evidence>
<gene>
    <name evidence="1" type="ORF">DSM3645_15290</name>
</gene>